<dbReference type="Proteomes" id="UP000499080">
    <property type="component" value="Unassembled WGS sequence"/>
</dbReference>
<protein>
    <submittedName>
        <fullName evidence="1">Uncharacterized protein</fullName>
    </submittedName>
</protein>
<evidence type="ECO:0000313" key="1">
    <source>
        <dbReference type="EMBL" id="GBM43437.1"/>
    </source>
</evidence>
<sequence>MSTVVINCWIYYKMAQKEKAELSSVKQKYVMSGNISKKKQEISSLPSGENTPKQARQIVAYPLQKIRLDMSSHLPQSMDEKFTSKYRFPGCKSRSRIKCTKYSVVYVC</sequence>
<accession>A0A4Y2FQY0</accession>
<dbReference type="EMBL" id="BGPR01174883">
    <property type="protein sequence ID" value="GBM43437.1"/>
    <property type="molecule type" value="Genomic_DNA"/>
</dbReference>
<organism evidence="1 2">
    <name type="scientific">Araneus ventricosus</name>
    <name type="common">Orbweaver spider</name>
    <name type="synonym">Epeira ventricosa</name>
    <dbReference type="NCBI Taxonomy" id="182803"/>
    <lineage>
        <taxon>Eukaryota</taxon>
        <taxon>Metazoa</taxon>
        <taxon>Ecdysozoa</taxon>
        <taxon>Arthropoda</taxon>
        <taxon>Chelicerata</taxon>
        <taxon>Arachnida</taxon>
        <taxon>Araneae</taxon>
        <taxon>Araneomorphae</taxon>
        <taxon>Entelegynae</taxon>
        <taxon>Araneoidea</taxon>
        <taxon>Araneidae</taxon>
        <taxon>Araneus</taxon>
    </lineage>
</organism>
<comment type="caution">
    <text evidence="1">The sequence shown here is derived from an EMBL/GenBank/DDBJ whole genome shotgun (WGS) entry which is preliminary data.</text>
</comment>
<dbReference type="AlphaFoldDB" id="A0A4Y2FQY0"/>
<proteinExistence type="predicted"/>
<keyword evidence="2" id="KW-1185">Reference proteome</keyword>
<name>A0A4Y2FQY0_ARAVE</name>
<evidence type="ECO:0000313" key="2">
    <source>
        <dbReference type="Proteomes" id="UP000499080"/>
    </source>
</evidence>
<reference evidence="1 2" key="1">
    <citation type="journal article" date="2019" name="Sci. Rep.">
        <title>Orb-weaving spider Araneus ventricosus genome elucidates the spidroin gene catalogue.</title>
        <authorList>
            <person name="Kono N."/>
            <person name="Nakamura H."/>
            <person name="Ohtoshi R."/>
            <person name="Moran D.A.P."/>
            <person name="Shinohara A."/>
            <person name="Yoshida Y."/>
            <person name="Fujiwara M."/>
            <person name="Mori M."/>
            <person name="Tomita M."/>
            <person name="Arakawa K."/>
        </authorList>
    </citation>
    <scope>NUCLEOTIDE SEQUENCE [LARGE SCALE GENOMIC DNA]</scope>
</reference>
<gene>
    <name evidence="1" type="ORF">AVEN_266455_1</name>
</gene>
<dbReference type="OrthoDB" id="118105at2759"/>